<dbReference type="SUPFAM" id="SSF48726">
    <property type="entry name" value="Immunoglobulin"/>
    <property type="match status" value="1"/>
</dbReference>
<dbReference type="RefSeq" id="WP_081202597.1">
    <property type="nucleotide sequence ID" value="NZ_FOCZ01000006.1"/>
</dbReference>
<dbReference type="EMBL" id="LVXG01000034">
    <property type="protein sequence ID" value="OQP44541.1"/>
    <property type="molecule type" value="Genomic_DNA"/>
</dbReference>
<dbReference type="InterPro" id="IPR013783">
    <property type="entry name" value="Ig-like_fold"/>
</dbReference>
<gene>
    <name evidence="2" type="ORF">A4H97_09215</name>
</gene>
<proteinExistence type="predicted"/>
<dbReference type="Proteomes" id="UP000192610">
    <property type="component" value="Unassembled WGS sequence"/>
</dbReference>
<dbReference type="PROSITE" id="PS50835">
    <property type="entry name" value="IG_LIKE"/>
    <property type="match status" value="1"/>
</dbReference>
<dbReference type="OrthoDB" id="1652165at2"/>
<comment type="caution">
    <text evidence="2">The sequence shown here is derived from an EMBL/GenBank/DDBJ whole genome shotgun (WGS) entry which is preliminary data.</text>
</comment>
<organism evidence="2 3">
    <name type="scientific">Niastella yeongjuensis</name>
    <dbReference type="NCBI Taxonomy" id="354355"/>
    <lineage>
        <taxon>Bacteria</taxon>
        <taxon>Pseudomonadati</taxon>
        <taxon>Bacteroidota</taxon>
        <taxon>Chitinophagia</taxon>
        <taxon>Chitinophagales</taxon>
        <taxon>Chitinophagaceae</taxon>
        <taxon>Niastella</taxon>
    </lineage>
</organism>
<dbReference type="Pfam" id="PF19081">
    <property type="entry name" value="Ig_7"/>
    <property type="match status" value="1"/>
</dbReference>
<dbReference type="STRING" id="354355.SAMN05660816_03703"/>
<accession>A0A1V9EER2</accession>
<name>A0A1V9EER2_9BACT</name>
<evidence type="ECO:0000259" key="1">
    <source>
        <dbReference type="PROSITE" id="PS50835"/>
    </source>
</evidence>
<keyword evidence="3" id="KW-1185">Reference proteome</keyword>
<sequence>MKNVHDLLFSYKGLEPFSGYPTFINEEGKTSSTMAVNGSNYTKKINSITISRPATGGFLHVMGVSIMNACVAPVNQPTALVLTASSTSQVNGSFTASPAADAYIVVRYPAGATPLAPVNGTTYPVGSTLGTGLVVQANSSTAFSAGGLTGGTGYDFYVYAYNNTNCIGPVYNITTPLTGTQATNTCSGPSGVIPVGPNETYKTLTAALAALTSGVSGAVTLELQSNYTSTAETFPIVIASNACFNAANTLTIRPAAGANGLVIASLGLGAAIDLNGANYVTIDGRPGGTGSAMSVTAAGVLNATNLNIINTNNSGAAIVLENGATNNIIKYCDLQGQNANNASQPNTLSGVVYFGNTGANGNDNNTLDHCNIHSTGTNITKPSIGIYSLGYDNSSSVAAYAAPFNDNNAVLGCNIYDYFSTGNSVGLELNMGNSGWTISANHFFETEGITVSAAAAAFNRAIWIAPFRAASAGEIGNGFIITGNFIGGSAPNCGGTPYTFANGTAGFFEGIRLEIADAATPLAASSVQGNTITNINITTSTTNDALHAIAVLAGRGNVEIGNNTGNIIGSATGSNGAADGGITINATGLVASHMLFFGGTYNTIVKNNTIGNVLLTAAGNSFSGIFANSAITGNFSNNTITNITASNTGTTTGRFVNGIHIPSGSPVLTIANNLIQNLTCNYATTGTAASQVIGINIAATTAGMSGGITGNAIRNLVNATQSTATTINSAIIGINMNSSNAAGCTVTGNTIHSLVLSGTATTAAVNVIGLYYSGTTTVTNTVSKNFIHSFDATAVNTSASFTGIQLNGGAAVYSNNMIRLGIKPDGTSVTTALTINGIVCNTASANSFYHNSIYIGGTGVGTGTGNTSAFSRLATSGTYDIRNNIFVNARANANGGGKHFSISFGGATTGATVNYNVYQYNGSGGRFANSGAVEIPTYMNSGTPTTGWLAGDLKSVTGDPNFINPTGNLSALNLHINTTGVSVAEGTGTAITSITDDYDNDTRSGLTPVDIGADAGNFVAAAATCTTPNTPTGLVLTTVSATEIDGSFTASAGGANGYLIVRYLAGATPAAPVDGVIYAAGSSLGTGTVVAIGATPNFANSNLLASTAYDYYVYAYNNACLSAIKYSTAVFGSKNTAGCTGPSGLITVGQTGTFQTLTAALASLSGGISGAVTVELQSDYTSANETFPIVIGSNACFSPVNTVLIRPAANANGLVITSSLPGPTIDLTGGTYVTIDGRPGGTGTALTVTTAGNLNATNLNIINTSALGTAIRFDNGAFRNVVKYCDLQGMNAVTAATTTLSAGVVFFGSNGANGNDNNTIDHCNIHSSGTGVSIPSIGVYALGANNTGVNTNFNDNDTISNCNIYDYFLPNGNSAGVLLNNGVSSWVVSGNHFFQTSARVYSAAAFNRGIWIVSNRNTGSVGNGFVVTDNYIGGSAPDCTGTPYTLSGLGNSFDGIRLEIADGTSVNPSSVQGNTITNIAITSTITTDVFHGIAVTGSNGSVNVGTVTGNTVGSVAGTNAITIAGGNGAHTIPYYISGNTNAAAVINLKQNSTGGITLSNAGNNFSGIYDNTAGIVTIDGNLVGSLTTANSIKAINAGTTSLYVRGINIPSGNGVFAITNNTIANLTNNSTSAGTGAQVAGINIGSAASTVSAVAGNTVRDLYSATAYTLGSGNSAVLGIYMGASTSNPVSVTGNTVHSLVSGAATAGVYIEGIFFWGANSATITNTISKNTVHSFDVTTANTNVNMRGIELNQGKADVYNNMVRLGIKPDGTSLTNAIRIDGIMKGSGLNSSIFYNSIYIGGAGVGTTARPSNAFRKETNSGTDNVQNNIFVNNRSNATTGGMHNAIWVDALAGMTFDHNIYGYGGTGGNFAAATPGGTSFAAIYTSGWILGNDLASQAADPLFVDASGAAATVDLHISTAAVSPANGAALPVTLVTDDIDGEARNATTPDVGADEFAQLTGIDLQAVSLETPASGKGCYGKEAAIIKVRNNSATPLDLAVNPVTITVNVTGAATATVTKTINTGTLGAGATMDVLLNGITDSIDMRTPGTYVFNAKTTVSGDAKPSNDAMSMVTRTRVPLVSGVISASQTSYCFNGAPVLTVIGGDGFAGIQWQQSTDSATYSNMVNGISSPYTTTAATQTLYYRLASVCITDTVFTPAIKVEVNSPAVTTTAPAARCNAGVVNLQATGSAGSTLYWYPDATATNPIGIGSTYTTPAITTTTTYYVSAMAGSCETPRTAVVATVNDRIAITAQPAGSSVCMGSAVNLSITASGSGLNYQWRKDGVNISNAIADTYSIANIVSADNGDYDVVISNACGLVISSVATLTVKSSNNWVGVVSGDWNTAANWCGGIPVATTDVSITSGTPFSPVISGTANAHTVTIGTGASLTINGTGTLNLYGNFVNTGTLNANAGTIAFRGTASQTINSLSVGNVMMNGAGVTLNGNLNIGNTLTMTNGNITAGSFNIYLQNATPGNTASHIITNGTGSAIVTNNTSSITVPVGPTVNSYNPVTLNNGQGMTYTVRVMEGLIASVIDDSKAINRTWTVTTTTTPAAPVNITLQYADGDANAACNPTASMDAGAYNGVTWALVSPTGGVLPTGTSTARLVTLSTTQLGSIVITNQGMLKAPVYEFSVQLLPTLVTNGHAILRISSRRTMTMTWSVINATGALARKFSTSLTAGVNDINVSLAGLASGVYALRGVGDDGRLQTIRFVIRN</sequence>
<dbReference type="InterPro" id="IPR044023">
    <property type="entry name" value="Ig_7"/>
</dbReference>
<dbReference type="SMART" id="SM00710">
    <property type="entry name" value="PbH1"/>
    <property type="match status" value="18"/>
</dbReference>
<reference evidence="3" key="1">
    <citation type="submission" date="2016-04" db="EMBL/GenBank/DDBJ databases">
        <authorList>
            <person name="Chen L."/>
            <person name="Zhuang W."/>
            <person name="Wang G."/>
        </authorList>
    </citation>
    <scope>NUCLEOTIDE SEQUENCE [LARGE SCALE GENOMIC DNA]</scope>
    <source>
        <strain evidence="3">17621</strain>
    </source>
</reference>
<dbReference type="Gene3D" id="2.60.40.10">
    <property type="entry name" value="Immunoglobulins"/>
    <property type="match status" value="3"/>
</dbReference>
<evidence type="ECO:0000313" key="3">
    <source>
        <dbReference type="Proteomes" id="UP000192610"/>
    </source>
</evidence>
<dbReference type="InterPro" id="IPR036179">
    <property type="entry name" value="Ig-like_dom_sf"/>
</dbReference>
<evidence type="ECO:0000313" key="2">
    <source>
        <dbReference type="EMBL" id="OQP44541.1"/>
    </source>
</evidence>
<dbReference type="InterPro" id="IPR006626">
    <property type="entry name" value="PbH1"/>
</dbReference>
<dbReference type="InterPro" id="IPR007110">
    <property type="entry name" value="Ig-like_dom"/>
</dbReference>
<protein>
    <recommendedName>
        <fullName evidence="1">Ig-like domain-containing protein</fullName>
    </recommendedName>
</protein>
<feature type="domain" description="Ig-like" evidence="1">
    <location>
        <begin position="2238"/>
        <end position="2329"/>
    </location>
</feature>